<dbReference type="GO" id="GO:0003725">
    <property type="term" value="F:double-stranded RNA binding"/>
    <property type="evidence" value="ECO:0007669"/>
    <property type="project" value="InterPro"/>
</dbReference>
<keyword evidence="9" id="KW-0067">ATP-binding</keyword>
<reference evidence="13" key="1">
    <citation type="submission" date="2020-09" db="EMBL/GenBank/DDBJ databases">
        <title>Taishania pollutisoli gen. nov., sp. nov., Isolated from Tetrabromobisphenol A-Contaminated Soil.</title>
        <authorList>
            <person name="Chen Q."/>
        </authorList>
    </citation>
    <scope>NUCLEOTIDE SEQUENCE</scope>
    <source>
        <strain evidence="13">CZZ-1</strain>
    </source>
</reference>
<dbReference type="InterPro" id="IPR006070">
    <property type="entry name" value="Sua5-like_dom"/>
</dbReference>
<accession>A0A8J6PHZ8</accession>
<dbReference type="GO" id="GO:0000049">
    <property type="term" value="F:tRNA binding"/>
    <property type="evidence" value="ECO:0007669"/>
    <property type="project" value="TreeGrafter"/>
</dbReference>
<dbReference type="GO" id="GO:0005524">
    <property type="term" value="F:ATP binding"/>
    <property type="evidence" value="ECO:0007669"/>
    <property type="project" value="UniProtKB-KW"/>
</dbReference>
<dbReference type="GO" id="GO:0008033">
    <property type="term" value="P:tRNA processing"/>
    <property type="evidence" value="ECO:0007669"/>
    <property type="project" value="UniProtKB-KW"/>
</dbReference>
<evidence type="ECO:0000313" key="13">
    <source>
        <dbReference type="EMBL" id="MBC9811946.1"/>
    </source>
</evidence>
<comment type="similarity">
    <text evidence="2">Belongs to the SUA5 family.</text>
</comment>
<dbReference type="PROSITE" id="PS51163">
    <property type="entry name" value="YRDC"/>
    <property type="match status" value="1"/>
</dbReference>
<evidence type="ECO:0000256" key="6">
    <source>
        <dbReference type="ARBA" id="ARBA00022694"/>
    </source>
</evidence>
<evidence type="ECO:0000256" key="11">
    <source>
        <dbReference type="ARBA" id="ARBA00048366"/>
    </source>
</evidence>
<dbReference type="AlphaFoldDB" id="A0A8J6PHZ8"/>
<evidence type="ECO:0000259" key="12">
    <source>
        <dbReference type="PROSITE" id="PS51163"/>
    </source>
</evidence>
<keyword evidence="14" id="KW-1185">Reference proteome</keyword>
<dbReference type="RefSeq" id="WP_163490300.1">
    <property type="nucleotide sequence ID" value="NZ_JACVEL010000003.1"/>
</dbReference>
<dbReference type="InterPro" id="IPR050156">
    <property type="entry name" value="TC-AMP_synthase_SUA5"/>
</dbReference>
<dbReference type="Gene3D" id="3.90.870.10">
    <property type="entry name" value="DHBP synthase"/>
    <property type="match status" value="1"/>
</dbReference>
<dbReference type="EMBL" id="JACVEL010000003">
    <property type="protein sequence ID" value="MBC9811946.1"/>
    <property type="molecule type" value="Genomic_DNA"/>
</dbReference>
<keyword evidence="5" id="KW-0808">Transferase</keyword>
<evidence type="ECO:0000256" key="8">
    <source>
        <dbReference type="ARBA" id="ARBA00022741"/>
    </source>
</evidence>
<dbReference type="InterPro" id="IPR017945">
    <property type="entry name" value="DHBP_synth_RibB-like_a/b_dom"/>
</dbReference>
<dbReference type="Proteomes" id="UP000652681">
    <property type="component" value="Unassembled WGS sequence"/>
</dbReference>
<dbReference type="SUPFAM" id="SSF55821">
    <property type="entry name" value="YrdC/RibB"/>
    <property type="match status" value="1"/>
</dbReference>
<evidence type="ECO:0000313" key="14">
    <source>
        <dbReference type="Proteomes" id="UP000652681"/>
    </source>
</evidence>
<dbReference type="GO" id="GO:0005737">
    <property type="term" value="C:cytoplasm"/>
    <property type="evidence" value="ECO:0007669"/>
    <property type="project" value="UniProtKB-SubCell"/>
</dbReference>
<evidence type="ECO:0000256" key="4">
    <source>
        <dbReference type="ARBA" id="ARBA00022490"/>
    </source>
</evidence>
<gene>
    <name evidence="13" type="ORF">H9Y05_05590</name>
</gene>
<evidence type="ECO:0000256" key="5">
    <source>
        <dbReference type="ARBA" id="ARBA00022679"/>
    </source>
</evidence>
<dbReference type="Pfam" id="PF01300">
    <property type="entry name" value="Sua5_yciO_yrdC"/>
    <property type="match status" value="1"/>
</dbReference>
<keyword evidence="4" id="KW-0963">Cytoplasm</keyword>
<evidence type="ECO:0000256" key="3">
    <source>
        <dbReference type="ARBA" id="ARBA00012584"/>
    </source>
</evidence>
<comment type="subcellular location">
    <subcellularLocation>
        <location evidence="1">Cytoplasm</location>
    </subcellularLocation>
</comment>
<dbReference type="NCBIfam" id="TIGR00057">
    <property type="entry name" value="L-threonylcarbamoyladenylate synthase"/>
    <property type="match status" value="1"/>
</dbReference>
<dbReference type="GO" id="GO:0061710">
    <property type="term" value="F:L-threonylcarbamoyladenylate synthase"/>
    <property type="evidence" value="ECO:0007669"/>
    <property type="project" value="UniProtKB-EC"/>
</dbReference>
<name>A0A8J6PHZ8_9FLAO</name>
<dbReference type="PANTHER" id="PTHR17490">
    <property type="entry name" value="SUA5"/>
    <property type="match status" value="1"/>
</dbReference>
<comment type="caution">
    <text evidence="13">The sequence shown here is derived from an EMBL/GenBank/DDBJ whole genome shotgun (WGS) entry which is preliminary data.</text>
</comment>
<evidence type="ECO:0000256" key="9">
    <source>
        <dbReference type="ARBA" id="ARBA00022840"/>
    </source>
</evidence>
<organism evidence="13 14">
    <name type="scientific">Taishania pollutisoli</name>
    <dbReference type="NCBI Taxonomy" id="2766479"/>
    <lineage>
        <taxon>Bacteria</taxon>
        <taxon>Pseudomonadati</taxon>
        <taxon>Bacteroidota</taxon>
        <taxon>Flavobacteriia</taxon>
        <taxon>Flavobacteriales</taxon>
        <taxon>Crocinitomicaceae</taxon>
        <taxon>Taishania</taxon>
    </lineage>
</organism>
<evidence type="ECO:0000256" key="2">
    <source>
        <dbReference type="ARBA" id="ARBA00007663"/>
    </source>
</evidence>
<keyword evidence="6" id="KW-0819">tRNA processing</keyword>
<feature type="domain" description="YrdC-like" evidence="12">
    <location>
        <begin position="2"/>
        <end position="186"/>
    </location>
</feature>
<evidence type="ECO:0000256" key="1">
    <source>
        <dbReference type="ARBA" id="ARBA00004496"/>
    </source>
</evidence>
<evidence type="ECO:0000256" key="7">
    <source>
        <dbReference type="ARBA" id="ARBA00022695"/>
    </source>
</evidence>
<keyword evidence="8" id="KW-0547">Nucleotide-binding</keyword>
<comment type="catalytic activity">
    <reaction evidence="11">
        <text>L-threonine + hydrogencarbonate + ATP = L-threonylcarbamoyladenylate + diphosphate + H2O</text>
        <dbReference type="Rhea" id="RHEA:36407"/>
        <dbReference type="ChEBI" id="CHEBI:15377"/>
        <dbReference type="ChEBI" id="CHEBI:17544"/>
        <dbReference type="ChEBI" id="CHEBI:30616"/>
        <dbReference type="ChEBI" id="CHEBI:33019"/>
        <dbReference type="ChEBI" id="CHEBI:57926"/>
        <dbReference type="ChEBI" id="CHEBI:73682"/>
        <dbReference type="EC" id="2.7.7.87"/>
    </reaction>
</comment>
<dbReference type="PANTHER" id="PTHR17490:SF16">
    <property type="entry name" value="THREONYLCARBAMOYL-AMP SYNTHASE"/>
    <property type="match status" value="1"/>
</dbReference>
<keyword evidence="7" id="KW-0548">Nucleotidyltransferase</keyword>
<evidence type="ECO:0000256" key="10">
    <source>
        <dbReference type="ARBA" id="ARBA00029774"/>
    </source>
</evidence>
<proteinExistence type="inferred from homology"/>
<protein>
    <recommendedName>
        <fullName evidence="10">L-threonylcarbamoyladenylate synthase</fullName>
        <ecNumber evidence="3">2.7.7.87</ecNumber>
    </recommendedName>
    <alternativeName>
        <fullName evidence="10">L-threonylcarbamoyladenylate synthase</fullName>
    </alternativeName>
</protein>
<sequence>MKTDYPHIIEQLKAGATMLYPTDTIWGLGCDATNDDACQQVLKLKNRPSEKSFIVLVDGFPMLERYVPDFHPICYDLADLATRPLTIIYPNVSGLAPSVLAADGSVGIRITSDPLCLKLIQGLRKPIVSTSANISGEKSPASFGEIAQQIKTGVDLIIEERTTEQMNQASQIIKIGLNGQVEVIRK</sequence>
<dbReference type="EC" id="2.7.7.87" evidence="3"/>
<dbReference type="GO" id="GO:0006450">
    <property type="term" value="P:regulation of translational fidelity"/>
    <property type="evidence" value="ECO:0007669"/>
    <property type="project" value="TreeGrafter"/>
</dbReference>